<feature type="domain" description="DUF3566" evidence="3">
    <location>
        <begin position="53"/>
        <end position="98"/>
    </location>
</feature>
<feature type="domain" description="DUF3566" evidence="3">
    <location>
        <begin position="107"/>
        <end position="146"/>
    </location>
</feature>
<proteinExistence type="predicted"/>
<evidence type="ECO:0000313" key="4">
    <source>
        <dbReference type="EMBL" id="GHF06363.1"/>
    </source>
</evidence>
<feature type="compositionally biased region" description="Basic and acidic residues" evidence="1">
    <location>
        <begin position="7"/>
        <end position="17"/>
    </location>
</feature>
<comment type="caution">
    <text evidence="4">The sequence shown here is derived from an EMBL/GenBank/DDBJ whole genome shotgun (WGS) entry which is preliminary data.</text>
</comment>
<dbReference type="Proteomes" id="UP000641386">
    <property type="component" value="Unassembled WGS sequence"/>
</dbReference>
<dbReference type="AlphaFoldDB" id="A0A919E2R2"/>
<keyword evidence="2" id="KW-0812">Transmembrane</keyword>
<keyword evidence="5" id="KW-1185">Reference proteome</keyword>
<evidence type="ECO:0000256" key="2">
    <source>
        <dbReference type="SAM" id="Phobius"/>
    </source>
</evidence>
<dbReference type="EMBL" id="BNBC01000050">
    <property type="protein sequence ID" value="GHF06363.1"/>
    <property type="molecule type" value="Genomic_DNA"/>
</dbReference>
<feature type="region of interest" description="Disordered" evidence="1">
    <location>
        <begin position="1"/>
        <end position="37"/>
    </location>
</feature>
<dbReference type="RefSeq" id="WP_189907097.1">
    <property type="nucleotide sequence ID" value="NZ_BNBC01000050.1"/>
</dbReference>
<dbReference type="InterPro" id="IPR021949">
    <property type="entry name" value="DUF3566_TM"/>
</dbReference>
<feature type="transmembrane region" description="Helical" evidence="2">
    <location>
        <begin position="66"/>
        <end position="87"/>
    </location>
</feature>
<gene>
    <name evidence="4" type="ORF">GCM10014715_72990</name>
</gene>
<evidence type="ECO:0000256" key="1">
    <source>
        <dbReference type="SAM" id="MobiDB-lite"/>
    </source>
</evidence>
<name>A0A919E2R2_9ACTN</name>
<reference evidence="4" key="1">
    <citation type="journal article" date="2014" name="Int. J. Syst. Evol. Microbiol.">
        <title>Complete genome sequence of Corynebacterium casei LMG S-19264T (=DSM 44701T), isolated from a smear-ripened cheese.</title>
        <authorList>
            <consortium name="US DOE Joint Genome Institute (JGI-PGF)"/>
            <person name="Walter F."/>
            <person name="Albersmeier A."/>
            <person name="Kalinowski J."/>
            <person name="Ruckert C."/>
        </authorList>
    </citation>
    <scope>NUCLEOTIDE SEQUENCE</scope>
    <source>
        <strain evidence="4">JCM 3302</strain>
    </source>
</reference>
<keyword evidence="2" id="KW-1133">Transmembrane helix</keyword>
<reference evidence="4" key="2">
    <citation type="submission" date="2020-09" db="EMBL/GenBank/DDBJ databases">
        <authorList>
            <person name="Sun Q."/>
            <person name="Ohkuma M."/>
        </authorList>
    </citation>
    <scope>NUCLEOTIDE SEQUENCE</scope>
    <source>
        <strain evidence="4">JCM 3302</strain>
    </source>
</reference>
<evidence type="ECO:0000259" key="3">
    <source>
        <dbReference type="Pfam" id="PF12089"/>
    </source>
</evidence>
<feature type="transmembrane region" description="Helical" evidence="2">
    <location>
        <begin position="107"/>
        <end position="130"/>
    </location>
</feature>
<evidence type="ECO:0000313" key="5">
    <source>
        <dbReference type="Proteomes" id="UP000641386"/>
    </source>
</evidence>
<organism evidence="4 5">
    <name type="scientific">Streptomyces spiralis</name>
    <dbReference type="NCBI Taxonomy" id="66376"/>
    <lineage>
        <taxon>Bacteria</taxon>
        <taxon>Bacillati</taxon>
        <taxon>Actinomycetota</taxon>
        <taxon>Actinomycetes</taxon>
        <taxon>Kitasatosporales</taxon>
        <taxon>Streptomycetaceae</taxon>
        <taxon>Streptomyces</taxon>
    </lineage>
</organism>
<accession>A0A919E2R2</accession>
<dbReference type="Pfam" id="PF12089">
    <property type="entry name" value="DUF3566"/>
    <property type="match status" value="2"/>
</dbReference>
<keyword evidence="2" id="KW-0472">Membrane</keyword>
<sequence>MGRSRRTAHEAGDRDAMDDLQGDVQEDVQPSPEPRIPGVAEQLWPADGTIPRPRRLRLRMARADPVSVLAVSFLVSLGLAVCTAVTLPPVWVLLALLGRDPWPSPGWALALGICAVVLTTTSATVCSLLYNVSCRCAGGIELTLAEDAPAAAAPAPKSEPAEQGARPGP</sequence>
<protein>
    <recommendedName>
        <fullName evidence="3">DUF3566 domain-containing protein</fullName>
    </recommendedName>
</protein>